<dbReference type="Gene3D" id="3.40.50.1820">
    <property type="entry name" value="alpha/beta hydrolase"/>
    <property type="match status" value="1"/>
</dbReference>
<dbReference type="AlphaFoldDB" id="A0A2G5HN64"/>
<dbReference type="OrthoDB" id="94039at2759"/>
<evidence type="ECO:0000313" key="4">
    <source>
        <dbReference type="Proteomes" id="UP000230605"/>
    </source>
</evidence>
<comment type="caution">
    <text evidence="3">The sequence shown here is derived from an EMBL/GenBank/DDBJ whole genome shotgun (WGS) entry which is preliminary data.</text>
</comment>
<accession>A0A2G5HN64</accession>
<dbReference type="InterPro" id="IPR029058">
    <property type="entry name" value="AB_hydrolase_fold"/>
</dbReference>
<gene>
    <name evidence="3" type="ORF">CB0940_05278</name>
</gene>
<reference evidence="3 4" key="1">
    <citation type="submission" date="2015-10" db="EMBL/GenBank/DDBJ databases">
        <title>The cercosporin biosynthetic gene cluster was horizontally transferred to several fungal lineages and shown to be expanded in Cercospora beticola based on microsynteny with recipient genomes.</title>
        <authorList>
            <person name="De Jonge R."/>
            <person name="Ebert M.K."/>
            <person name="Suttle J.C."/>
            <person name="Jurick Ii W.M."/>
            <person name="Secor G.A."/>
            <person name="Thomma B.P."/>
            <person name="Van De Peer Y."/>
            <person name="Bolton M.D."/>
        </authorList>
    </citation>
    <scope>NUCLEOTIDE SEQUENCE [LARGE SCALE GENOMIC DNA]</scope>
    <source>
        <strain evidence="3 4">09-40</strain>
    </source>
</reference>
<feature type="region of interest" description="Disordered" evidence="1">
    <location>
        <begin position="321"/>
        <end position="345"/>
    </location>
</feature>
<dbReference type="Proteomes" id="UP000230605">
    <property type="component" value="Chromosome 4"/>
</dbReference>
<feature type="region of interest" description="Disordered" evidence="1">
    <location>
        <begin position="257"/>
        <end position="286"/>
    </location>
</feature>
<name>A0A2G5HN64_CERBT</name>
<organism evidence="3 4">
    <name type="scientific">Cercospora beticola</name>
    <name type="common">Sugarbeet leaf spot fungus</name>
    <dbReference type="NCBI Taxonomy" id="122368"/>
    <lineage>
        <taxon>Eukaryota</taxon>
        <taxon>Fungi</taxon>
        <taxon>Dikarya</taxon>
        <taxon>Ascomycota</taxon>
        <taxon>Pezizomycotina</taxon>
        <taxon>Dothideomycetes</taxon>
        <taxon>Dothideomycetidae</taxon>
        <taxon>Mycosphaerellales</taxon>
        <taxon>Mycosphaerellaceae</taxon>
        <taxon>Cercospora</taxon>
    </lineage>
</organism>
<evidence type="ECO:0000313" key="3">
    <source>
        <dbReference type="EMBL" id="PIA93980.1"/>
    </source>
</evidence>
<protein>
    <recommendedName>
        <fullName evidence="2">AB hydrolase-1 domain-containing protein</fullName>
    </recommendedName>
</protein>
<feature type="non-terminal residue" evidence="3">
    <location>
        <position position="427"/>
    </location>
</feature>
<evidence type="ECO:0000256" key="1">
    <source>
        <dbReference type="SAM" id="MobiDB-lite"/>
    </source>
</evidence>
<feature type="domain" description="AB hydrolase-1" evidence="2">
    <location>
        <begin position="88"/>
        <end position="369"/>
    </location>
</feature>
<dbReference type="InterPro" id="IPR000073">
    <property type="entry name" value="AB_hydrolase_1"/>
</dbReference>
<proteinExistence type="predicted"/>
<dbReference type="Pfam" id="PF12697">
    <property type="entry name" value="Abhydrolase_6"/>
    <property type="match status" value="1"/>
</dbReference>
<sequence length="427" mass="48433">MENCKVIEHIVPCSHIREYARSTANREDDDLHLAVKQYKPLYEPQDGDLTIIACHASAFPKELYEPIWDKLFAQAISKSAGRRIRAIWIADVANQNKSGVLNEGKLGNEPSWYDHARDYLHLVNYFRKEMIRPLAGFGHSMGGNVIVNLALLHPRLLSTIVAIEPIIKKGTADMDFIGTYFLTLKKDKWPSRDAAMSSILKSPFYAHWDKRVSGIFRREGLRELPTAVYPDDPSESKDTVTLTTTKHQEALSFARKSFPDSRDQPLSEFTPNRVAHPDLGDERNRGNAFYRPENTMTFEKLPYLRPACLYIYGSKSHFKSSHAKGRKEKTEATGTATGGSGGAAEGKVKELVTNGSHFVPFERPDAIAELAGQWFDQQQEEWHALEAAERKYWEGVPQQQKAMMDGDWMHWVNKIWGKQVSAAGKKR</sequence>
<dbReference type="SUPFAM" id="SSF53474">
    <property type="entry name" value="alpha/beta-Hydrolases"/>
    <property type="match status" value="1"/>
</dbReference>
<feature type="compositionally biased region" description="Basic and acidic residues" evidence="1">
    <location>
        <begin position="275"/>
        <end position="285"/>
    </location>
</feature>
<evidence type="ECO:0000259" key="2">
    <source>
        <dbReference type="Pfam" id="PF12697"/>
    </source>
</evidence>
<dbReference type="EMBL" id="LKMD01000105">
    <property type="protein sequence ID" value="PIA93980.1"/>
    <property type="molecule type" value="Genomic_DNA"/>
</dbReference>